<dbReference type="GeneID" id="28857438"/>
<feature type="region of interest" description="Disordered" evidence="1">
    <location>
        <begin position="41"/>
        <end position="72"/>
    </location>
</feature>
<organism evidence="2 3">
    <name type="scientific">Pochonia chlamydosporia 170</name>
    <dbReference type="NCBI Taxonomy" id="1380566"/>
    <lineage>
        <taxon>Eukaryota</taxon>
        <taxon>Fungi</taxon>
        <taxon>Dikarya</taxon>
        <taxon>Ascomycota</taxon>
        <taxon>Pezizomycotina</taxon>
        <taxon>Sordariomycetes</taxon>
        <taxon>Hypocreomycetidae</taxon>
        <taxon>Hypocreales</taxon>
        <taxon>Clavicipitaceae</taxon>
        <taxon>Pochonia</taxon>
    </lineage>
</organism>
<feature type="compositionally biased region" description="Low complexity" evidence="1">
    <location>
        <begin position="58"/>
        <end position="69"/>
    </location>
</feature>
<comment type="caution">
    <text evidence="2">The sequence shown here is derived from an EMBL/GenBank/DDBJ whole genome shotgun (WGS) entry which is preliminary data.</text>
</comment>
<accession>A0A179G0M7</accession>
<dbReference type="KEGG" id="pchm:VFPPC_15691"/>
<name>A0A179G0M7_METCM</name>
<reference evidence="2 3" key="1">
    <citation type="journal article" date="2016" name="PLoS Pathog.">
        <title>Biosynthesis of antibiotic leucinostatins in bio-control fungus Purpureocillium lilacinum and their inhibition on phytophthora revealed by genome mining.</title>
        <authorList>
            <person name="Wang G."/>
            <person name="Liu Z."/>
            <person name="Lin R."/>
            <person name="Li E."/>
            <person name="Mao Z."/>
            <person name="Ling J."/>
            <person name="Yang Y."/>
            <person name="Yin W.B."/>
            <person name="Xie B."/>
        </authorList>
    </citation>
    <scope>NUCLEOTIDE SEQUENCE [LARGE SCALE GENOMIC DNA]</scope>
    <source>
        <strain evidence="2">170</strain>
    </source>
</reference>
<protein>
    <submittedName>
        <fullName evidence="2">Uncharacterized protein</fullName>
    </submittedName>
</protein>
<dbReference type="RefSeq" id="XP_018147939.1">
    <property type="nucleotide sequence ID" value="XM_018293444.1"/>
</dbReference>
<proteinExistence type="predicted"/>
<dbReference type="Proteomes" id="UP000078397">
    <property type="component" value="Unassembled WGS sequence"/>
</dbReference>
<evidence type="ECO:0000313" key="2">
    <source>
        <dbReference type="EMBL" id="OAQ71402.1"/>
    </source>
</evidence>
<keyword evidence="3" id="KW-1185">Reference proteome</keyword>
<dbReference type="AlphaFoldDB" id="A0A179G0M7"/>
<dbReference type="EMBL" id="LSBJ02000002">
    <property type="protein sequence ID" value="OAQ71402.1"/>
    <property type="molecule type" value="Genomic_DNA"/>
</dbReference>
<sequence length="117" mass="12597">MATADAVLYQSYTAAYSSIVTTATNFTIPSLLQMAVPEATSGGKRRCVQARKPALTERIPPSSRSPTSRLMQPQHGSIINSIPAPQAARFLPSWDTPVPRLCIHHLMLISCPSSCCA</sequence>
<evidence type="ECO:0000256" key="1">
    <source>
        <dbReference type="SAM" id="MobiDB-lite"/>
    </source>
</evidence>
<evidence type="ECO:0000313" key="3">
    <source>
        <dbReference type="Proteomes" id="UP000078397"/>
    </source>
</evidence>
<gene>
    <name evidence="2" type="ORF">VFPPC_15691</name>
</gene>